<dbReference type="GO" id="GO:0000175">
    <property type="term" value="F:3'-5'-RNA exonuclease activity"/>
    <property type="evidence" value="ECO:0007669"/>
    <property type="project" value="TreeGrafter"/>
</dbReference>
<feature type="region of interest" description="Disordered" evidence="1">
    <location>
        <begin position="65"/>
        <end position="91"/>
    </location>
</feature>
<protein>
    <submittedName>
        <fullName evidence="4">Endonuclease/Exonuclease/phosphatase family protein</fullName>
    </submittedName>
</protein>
<keyword evidence="4" id="KW-0269">Exonuclease</keyword>
<keyword evidence="2" id="KW-0812">Transmembrane</keyword>
<dbReference type="EMBL" id="AZGY01000032">
    <property type="protein sequence ID" value="KZZ88042.1"/>
    <property type="molecule type" value="Genomic_DNA"/>
</dbReference>
<evidence type="ECO:0000313" key="5">
    <source>
        <dbReference type="Proteomes" id="UP000078544"/>
    </source>
</evidence>
<dbReference type="Proteomes" id="UP000078544">
    <property type="component" value="Unassembled WGS sequence"/>
</dbReference>
<dbReference type="PANTHER" id="PTHR12121:SF36">
    <property type="entry name" value="ENDONUCLEASE_EXONUCLEASE_PHOSPHATASE DOMAIN-CONTAINING PROTEIN"/>
    <property type="match status" value="1"/>
</dbReference>
<keyword evidence="2" id="KW-1133">Transmembrane helix</keyword>
<dbReference type="InterPro" id="IPR050410">
    <property type="entry name" value="CCR4/nocturin_mRNA_transcr"/>
</dbReference>
<evidence type="ECO:0000259" key="3">
    <source>
        <dbReference type="Pfam" id="PF03372"/>
    </source>
</evidence>
<feature type="transmembrane region" description="Helical" evidence="2">
    <location>
        <begin position="21"/>
        <end position="43"/>
    </location>
</feature>
<name>A0A162IER5_9HYPO</name>
<evidence type="ECO:0000256" key="2">
    <source>
        <dbReference type="SAM" id="Phobius"/>
    </source>
</evidence>
<dbReference type="SUPFAM" id="SSF56219">
    <property type="entry name" value="DNase I-like"/>
    <property type="match status" value="1"/>
</dbReference>
<dbReference type="AlphaFoldDB" id="A0A162IER5"/>
<keyword evidence="5" id="KW-1185">Reference proteome</keyword>
<dbReference type="CDD" id="cd09083">
    <property type="entry name" value="EEP-1"/>
    <property type="match status" value="1"/>
</dbReference>
<dbReference type="Pfam" id="PF03372">
    <property type="entry name" value="Exo_endo_phos"/>
    <property type="match status" value="1"/>
</dbReference>
<sequence length="412" mass="45723">MNSGSTGLAARRREDRSSGCFQFGLASCLLFCILVPWCSHHLFLPAKSQLQQSVAAAAVLSPLSPLPPAHHDGPAGHRQVTSQGDRSDSNNNIIIMGETRNKHYSGQAGGSNEPVVQEDSSLHLELRGGQSAQLPLRLVSFNIRYATQEDERALGEQPWHVRCPKICTQLRFLSAGHESPFICLQEALLPQVRDIQARLGAPWANIGRGRGQGETDGEFSPIFYREDAWACEHSETRWLSETPEKPSRGWDAALNRIVTIGLFSHRETGTKVVVMSTHFDHMGVQARKNSAALLIEFAEEWSHVKGQRPSAVLIAGDFNSQPDDEAYKVMTAPASGMSDLSDLVPESRHYGNHLTYTSFGEPSEYPQRIDFLFIREPRTALVETFGVLANSFDDQIRFSDHRPVVSDLKLRV</sequence>
<dbReference type="GO" id="GO:0004519">
    <property type="term" value="F:endonuclease activity"/>
    <property type="evidence" value="ECO:0007669"/>
    <property type="project" value="UniProtKB-KW"/>
</dbReference>
<accession>A0A162IER5</accession>
<keyword evidence="2" id="KW-0472">Membrane</keyword>
<keyword evidence="4" id="KW-0255">Endonuclease</keyword>
<organism evidence="4 5">
    <name type="scientific">Moelleriella libera RCEF 2490</name>
    <dbReference type="NCBI Taxonomy" id="1081109"/>
    <lineage>
        <taxon>Eukaryota</taxon>
        <taxon>Fungi</taxon>
        <taxon>Dikarya</taxon>
        <taxon>Ascomycota</taxon>
        <taxon>Pezizomycotina</taxon>
        <taxon>Sordariomycetes</taxon>
        <taxon>Hypocreomycetidae</taxon>
        <taxon>Hypocreales</taxon>
        <taxon>Clavicipitaceae</taxon>
        <taxon>Moelleriella</taxon>
    </lineage>
</organism>
<keyword evidence="4" id="KW-0540">Nuclease</keyword>
<feature type="compositionally biased region" description="Polar residues" evidence="1">
    <location>
        <begin position="79"/>
        <end position="91"/>
    </location>
</feature>
<feature type="domain" description="Endonuclease/exonuclease/phosphatase" evidence="3">
    <location>
        <begin position="140"/>
        <end position="401"/>
    </location>
</feature>
<reference evidence="4 5" key="1">
    <citation type="journal article" date="2016" name="Genome Biol. Evol.">
        <title>Divergent and convergent evolution of fungal pathogenicity.</title>
        <authorList>
            <person name="Shang Y."/>
            <person name="Xiao G."/>
            <person name="Zheng P."/>
            <person name="Cen K."/>
            <person name="Zhan S."/>
            <person name="Wang C."/>
        </authorList>
    </citation>
    <scope>NUCLEOTIDE SEQUENCE [LARGE SCALE GENOMIC DNA]</scope>
    <source>
        <strain evidence="4 5">RCEF 2490</strain>
    </source>
</reference>
<gene>
    <name evidence="4" type="ORF">AAL_08197</name>
</gene>
<dbReference type="InterPro" id="IPR005135">
    <property type="entry name" value="Endo/exonuclease/phosphatase"/>
</dbReference>
<dbReference type="Gene3D" id="3.60.10.10">
    <property type="entry name" value="Endonuclease/exonuclease/phosphatase"/>
    <property type="match status" value="1"/>
</dbReference>
<comment type="caution">
    <text evidence="4">The sequence shown here is derived from an EMBL/GenBank/DDBJ whole genome shotgun (WGS) entry which is preliminary data.</text>
</comment>
<dbReference type="PANTHER" id="PTHR12121">
    <property type="entry name" value="CARBON CATABOLITE REPRESSOR PROTEIN 4"/>
    <property type="match status" value="1"/>
</dbReference>
<proteinExistence type="predicted"/>
<dbReference type="InterPro" id="IPR036691">
    <property type="entry name" value="Endo/exonu/phosph_ase_sf"/>
</dbReference>
<dbReference type="OrthoDB" id="276515at2759"/>
<keyword evidence="4" id="KW-0378">Hydrolase</keyword>
<evidence type="ECO:0000313" key="4">
    <source>
        <dbReference type="EMBL" id="KZZ88042.1"/>
    </source>
</evidence>
<evidence type="ECO:0000256" key="1">
    <source>
        <dbReference type="SAM" id="MobiDB-lite"/>
    </source>
</evidence>